<dbReference type="Proteomes" id="UP000779574">
    <property type="component" value="Unassembled WGS sequence"/>
</dbReference>
<dbReference type="AlphaFoldDB" id="A0A9P8JA38"/>
<proteinExistence type="predicted"/>
<comment type="caution">
    <text evidence="2">The sequence shown here is derived from an EMBL/GenBank/DDBJ whole genome shotgun (WGS) entry which is preliminary data.</text>
</comment>
<dbReference type="OrthoDB" id="3906083at2759"/>
<organism evidence="2 3">
    <name type="scientific">Aureobasidium melanogenum</name>
    <name type="common">Aureobasidium pullulans var. melanogenum</name>
    <dbReference type="NCBI Taxonomy" id="46634"/>
    <lineage>
        <taxon>Eukaryota</taxon>
        <taxon>Fungi</taxon>
        <taxon>Dikarya</taxon>
        <taxon>Ascomycota</taxon>
        <taxon>Pezizomycotina</taxon>
        <taxon>Dothideomycetes</taxon>
        <taxon>Dothideomycetidae</taxon>
        <taxon>Dothideales</taxon>
        <taxon>Saccotheciaceae</taxon>
        <taxon>Aureobasidium</taxon>
    </lineage>
</organism>
<evidence type="ECO:0000256" key="1">
    <source>
        <dbReference type="SAM" id="MobiDB-lite"/>
    </source>
</evidence>
<feature type="non-terminal residue" evidence="2">
    <location>
        <position position="1"/>
    </location>
</feature>
<protein>
    <submittedName>
        <fullName evidence="2">Uncharacterized protein</fullName>
    </submittedName>
</protein>
<feature type="region of interest" description="Disordered" evidence="1">
    <location>
        <begin position="1"/>
        <end position="160"/>
    </location>
</feature>
<gene>
    <name evidence="2" type="ORF">KCU76_g6484</name>
</gene>
<evidence type="ECO:0000313" key="2">
    <source>
        <dbReference type="EMBL" id="KAG9692751.1"/>
    </source>
</evidence>
<name>A0A9P8JA38_AURME</name>
<sequence>MAENDHIMTTRSKLRSRTSASDDTNTTVLPDAPESTTSTKRTTNAKSKASSNKTKPTTTSKSAGKKPVYNPDPDPEAEDIITVSKRSTGKESVYDPDPGSDAEDNITVLEPGATTKAKVSKGKQRQRSNASDYEFSDPPPQAPEPRAVHPDYPDLPPEVPVNIEGIPTAYFAKVNGKVQIWDKKRGN</sequence>
<dbReference type="EMBL" id="JAHFXF010000218">
    <property type="protein sequence ID" value="KAG9692751.1"/>
    <property type="molecule type" value="Genomic_DNA"/>
</dbReference>
<reference evidence="2" key="1">
    <citation type="journal article" date="2021" name="J Fungi (Basel)">
        <title>Virulence traits and population genomics of the black yeast Aureobasidium melanogenum.</title>
        <authorList>
            <person name="Cernosa A."/>
            <person name="Sun X."/>
            <person name="Gostincar C."/>
            <person name="Fang C."/>
            <person name="Gunde-Cimerman N."/>
            <person name="Song Z."/>
        </authorList>
    </citation>
    <scope>NUCLEOTIDE SEQUENCE</scope>
    <source>
        <strain evidence="2">EXF-9911</strain>
    </source>
</reference>
<feature type="compositionally biased region" description="Polar residues" evidence="1">
    <location>
        <begin position="9"/>
        <end position="41"/>
    </location>
</feature>
<accession>A0A9P8JA38</accession>
<feature type="compositionally biased region" description="Low complexity" evidence="1">
    <location>
        <begin position="42"/>
        <end position="67"/>
    </location>
</feature>
<reference evidence="2" key="2">
    <citation type="submission" date="2021-08" db="EMBL/GenBank/DDBJ databases">
        <authorList>
            <person name="Gostincar C."/>
            <person name="Sun X."/>
            <person name="Song Z."/>
            <person name="Gunde-Cimerman N."/>
        </authorList>
    </citation>
    <scope>NUCLEOTIDE SEQUENCE</scope>
    <source>
        <strain evidence="2">EXF-9911</strain>
    </source>
</reference>
<evidence type="ECO:0000313" key="3">
    <source>
        <dbReference type="Proteomes" id="UP000779574"/>
    </source>
</evidence>